<organism evidence="11">
    <name type="scientific">Cyrtorhinus lividipennis</name>
    <dbReference type="NCBI Taxonomy" id="1032904"/>
    <lineage>
        <taxon>Eukaryota</taxon>
        <taxon>Metazoa</taxon>
        <taxon>Ecdysozoa</taxon>
        <taxon>Arthropoda</taxon>
        <taxon>Hexapoda</taxon>
        <taxon>Insecta</taxon>
        <taxon>Pterygota</taxon>
        <taxon>Neoptera</taxon>
        <taxon>Paraneoptera</taxon>
        <taxon>Hemiptera</taxon>
        <taxon>Heteroptera</taxon>
        <taxon>Panheteroptera</taxon>
        <taxon>Cimicomorpha</taxon>
        <taxon>Miridae</taxon>
        <taxon>Orthotylini</taxon>
        <taxon>Cyrtorhinus</taxon>
    </lineage>
</organism>
<comment type="caution">
    <text evidence="10">Lacks conserved residue(s) required for the propagation of feature annotation.</text>
</comment>
<accession>A0A346TI15</accession>
<dbReference type="InterPro" id="IPR004117">
    <property type="entry name" value="7tm6_olfct_rcpt"/>
</dbReference>
<evidence type="ECO:0000256" key="2">
    <source>
        <dbReference type="ARBA" id="ARBA00022475"/>
    </source>
</evidence>
<evidence type="ECO:0000256" key="7">
    <source>
        <dbReference type="ARBA" id="ARBA00023136"/>
    </source>
</evidence>
<keyword evidence="8 10" id="KW-0675">Receptor</keyword>
<name>A0A346TI15_9HEMI</name>
<evidence type="ECO:0000256" key="9">
    <source>
        <dbReference type="ARBA" id="ARBA00023224"/>
    </source>
</evidence>
<evidence type="ECO:0000313" key="11">
    <source>
        <dbReference type="EMBL" id="AXU25098.1"/>
    </source>
</evidence>
<keyword evidence="9 10" id="KW-0807">Transducer</keyword>
<dbReference type="Pfam" id="PF02949">
    <property type="entry name" value="7tm_6"/>
    <property type="match status" value="1"/>
</dbReference>
<feature type="transmembrane region" description="Helical" evidence="10">
    <location>
        <begin position="323"/>
        <end position="342"/>
    </location>
</feature>
<feature type="transmembrane region" description="Helical" evidence="10">
    <location>
        <begin position="138"/>
        <end position="160"/>
    </location>
</feature>
<evidence type="ECO:0000256" key="8">
    <source>
        <dbReference type="ARBA" id="ARBA00023170"/>
    </source>
</evidence>
<evidence type="ECO:0000256" key="3">
    <source>
        <dbReference type="ARBA" id="ARBA00022606"/>
    </source>
</evidence>
<keyword evidence="4 10" id="KW-0812">Transmembrane</keyword>
<evidence type="ECO:0000256" key="5">
    <source>
        <dbReference type="ARBA" id="ARBA00022725"/>
    </source>
</evidence>
<keyword evidence="5 10" id="KW-0552">Olfaction</keyword>
<keyword evidence="7 10" id="KW-0472">Membrane</keyword>
<dbReference type="PANTHER" id="PTHR21137:SF35">
    <property type="entry name" value="ODORANT RECEPTOR 19A-RELATED"/>
    <property type="match status" value="1"/>
</dbReference>
<keyword evidence="6 10" id="KW-1133">Transmembrane helix</keyword>
<sequence>MVFGITSDDVGLSRNTMIEEDITLLQLAALYPANKYYAVVFFCFLLWGTIGVAVSGFTCYSEGDIGFAFECLHQSVVGANMLVQIAAHNYYSATLSKYFRKMDENYYSYNDTMDDDSRKFIADVAHEKKQRKLMFGRVFKVLIVGCVGGVLIKSSALHLIRGQGLKEVDGLNWIIYEAPLKVYVPYSDQWGPYLIGYACACIVPFEVGFACSGSISCFIRFSEELLHQILVLNVGLRNTIKRAKHTYKVRYGREYVGTDNKQEFEHCLKECMKCSVEHHLVIIQLFADFRKLMHIPLFTVIFDGGALICLAVVVILTNDDPSVILPIPFFVSAELYYTYVYCGYGERLTSAFSEVGYQLYLDDWYLTEAKVIQPYLEIIRSYSFIPKELSALGFATPNHQMFGSILRTAYSFSNVILARD</sequence>
<protein>
    <recommendedName>
        <fullName evidence="10">Odorant receptor</fullName>
    </recommendedName>
</protein>
<reference evidence="11" key="1">
    <citation type="journal article" date="2018" name="Sci. Rep.">
        <title>Identification and expression analysis of putative chemoreception genes from Cyrtorhinus lividipennis (Hemiptera: Miridae) antennal transcriptome.</title>
        <authorList>
            <person name="Wang G.Y."/>
            <person name="Zhu J.L."/>
            <person name="Zhou W.W."/>
            <person name="Liu S."/>
            <person name="Khairul Q.M."/>
            <person name="Ansari N.A."/>
            <person name="Zhu Z.R."/>
        </authorList>
    </citation>
    <scope>NUCLEOTIDE SEQUENCE</scope>
</reference>
<keyword evidence="3 10" id="KW-0716">Sensory transduction</keyword>
<dbReference type="GO" id="GO:0005886">
    <property type="term" value="C:plasma membrane"/>
    <property type="evidence" value="ECO:0007669"/>
    <property type="project" value="UniProtKB-SubCell"/>
</dbReference>
<dbReference type="GO" id="GO:0005549">
    <property type="term" value="F:odorant binding"/>
    <property type="evidence" value="ECO:0007669"/>
    <property type="project" value="InterPro"/>
</dbReference>
<keyword evidence="2" id="KW-1003">Cell membrane</keyword>
<evidence type="ECO:0000256" key="6">
    <source>
        <dbReference type="ARBA" id="ARBA00022989"/>
    </source>
</evidence>
<dbReference type="GO" id="GO:0004984">
    <property type="term" value="F:olfactory receptor activity"/>
    <property type="evidence" value="ECO:0007669"/>
    <property type="project" value="InterPro"/>
</dbReference>
<proteinExistence type="evidence at transcript level"/>
<reference evidence="11" key="2">
    <citation type="submission" date="2018-01" db="EMBL/GenBank/DDBJ databases">
        <authorList>
            <person name="Gaut B.S."/>
            <person name="Morton B.R."/>
            <person name="Clegg M.T."/>
            <person name="Duvall M.R."/>
        </authorList>
    </citation>
    <scope>NUCLEOTIDE SEQUENCE</scope>
</reference>
<comment type="similarity">
    <text evidence="10">Belongs to the insect chemoreceptor superfamily. Heteromeric odorant receptor channel (TC 1.A.69) family.</text>
</comment>
<evidence type="ECO:0000256" key="10">
    <source>
        <dbReference type="RuleBase" id="RU351113"/>
    </source>
</evidence>
<feature type="transmembrane region" description="Helical" evidence="10">
    <location>
        <begin position="194"/>
        <end position="219"/>
    </location>
</feature>
<dbReference type="AlphaFoldDB" id="A0A346TI15"/>
<dbReference type="PANTHER" id="PTHR21137">
    <property type="entry name" value="ODORANT RECEPTOR"/>
    <property type="match status" value="1"/>
</dbReference>
<feature type="transmembrane region" description="Helical" evidence="10">
    <location>
        <begin position="295"/>
        <end position="317"/>
    </location>
</feature>
<comment type="subcellular location">
    <subcellularLocation>
        <location evidence="1 10">Cell membrane</location>
        <topology evidence="1 10">Multi-pass membrane protein</topology>
    </subcellularLocation>
</comment>
<feature type="transmembrane region" description="Helical" evidence="10">
    <location>
        <begin position="36"/>
        <end position="60"/>
    </location>
</feature>
<evidence type="ECO:0000256" key="1">
    <source>
        <dbReference type="ARBA" id="ARBA00004651"/>
    </source>
</evidence>
<dbReference type="GO" id="GO:0007165">
    <property type="term" value="P:signal transduction"/>
    <property type="evidence" value="ECO:0007669"/>
    <property type="project" value="UniProtKB-KW"/>
</dbReference>
<evidence type="ECO:0000256" key="4">
    <source>
        <dbReference type="ARBA" id="ARBA00022692"/>
    </source>
</evidence>
<dbReference type="EMBL" id="MG770195">
    <property type="protein sequence ID" value="AXU25098.1"/>
    <property type="molecule type" value="mRNA"/>
</dbReference>